<proteinExistence type="predicted"/>
<gene>
    <name evidence="1" type="ORF">FQA47_011036</name>
</gene>
<dbReference type="AlphaFoldDB" id="A0A834EZZ3"/>
<protein>
    <submittedName>
        <fullName evidence="1">Uncharacterized protein</fullName>
    </submittedName>
</protein>
<comment type="caution">
    <text evidence="1">The sequence shown here is derived from an EMBL/GenBank/DDBJ whole genome shotgun (WGS) entry which is preliminary data.</text>
</comment>
<sequence>MWKQKPFLSIYFDVFPRLGTFFLIYTPIDPEFAEMHNPVKSLRCAGVLTVETFIVLSSHRPADLFLQAEHFYAHNQKSRQAELCRRTPATPPHTLMHTTHLFPSRPVEMKHAVCRERRADFFLAVVYLIHQMC</sequence>
<organism evidence="1 2">
    <name type="scientific">Oryzias melastigma</name>
    <name type="common">Marine medaka</name>
    <dbReference type="NCBI Taxonomy" id="30732"/>
    <lineage>
        <taxon>Eukaryota</taxon>
        <taxon>Metazoa</taxon>
        <taxon>Chordata</taxon>
        <taxon>Craniata</taxon>
        <taxon>Vertebrata</taxon>
        <taxon>Euteleostomi</taxon>
        <taxon>Actinopterygii</taxon>
        <taxon>Neopterygii</taxon>
        <taxon>Teleostei</taxon>
        <taxon>Neoteleostei</taxon>
        <taxon>Acanthomorphata</taxon>
        <taxon>Ovalentaria</taxon>
        <taxon>Atherinomorphae</taxon>
        <taxon>Beloniformes</taxon>
        <taxon>Adrianichthyidae</taxon>
        <taxon>Oryziinae</taxon>
        <taxon>Oryzias</taxon>
    </lineage>
</organism>
<evidence type="ECO:0000313" key="1">
    <source>
        <dbReference type="EMBL" id="KAF6719990.1"/>
    </source>
</evidence>
<dbReference type="Proteomes" id="UP000646548">
    <property type="component" value="Unassembled WGS sequence"/>
</dbReference>
<reference evidence="1" key="1">
    <citation type="journal article" name="BMC Genomics">
        <title>Long-read sequencing and de novo genome assembly of marine medaka (Oryzias melastigma).</title>
        <authorList>
            <person name="Liang P."/>
            <person name="Saqib H.S.A."/>
            <person name="Ni X."/>
            <person name="Shen Y."/>
        </authorList>
    </citation>
    <scope>NUCLEOTIDE SEQUENCE</scope>
    <source>
        <strain evidence="1">Bigg-433</strain>
    </source>
</reference>
<accession>A0A834EZZ3</accession>
<evidence type="ECO:0000313" key="2">
    <source>
        <dbReference type="Proteomes" id="UP000646548"/>
    </source>
</evidence>
<name>A0A834EZZ3_ORYME</name>
<dbReference type="EMBL" id="WKFB01000540">
    <property type="protein sequence ID" value="KAF6719990.1"/>
    <property type="molecule type" value="Genomic_DNA"/>
</dbReference>